<name>A0A0F9M0N5_9ZZZZ</name>
<gene>
    <name evidence="2" type="ORF">LCGC14_1213900</name>
</gene>
<protein>
    <submittedName>
        <fullName evidence="2">Uncharacterized protein</fullName>
    </submittedName>
</protein>
<evidence type="ECO:0000256" key="1">
    <source>
        <dbReference type="SAM" id="Phobius"/>
    </source>
</evidence>
<reference evidence="2" key="1">
    <citation type="journal article" date="2015" name="Nature">
        <title>Complex archaea that bridge the gap between prokaryotes and eukaryotes.</title>
        <authorList>
            <person name="Spang A."/>
            <person name="Saw J.H."/>
            <person name="Jorgensen S.L."/>
            <person name="Zaremba-Niedzwiedzka K."/>
            <person name="Martijn J."/>
            <person name="Lind A.E."/>
            <person name="van Eijk R."/>
            <person name="Schleper C."/>
            <person name="Guy L."/>
            <person name="Ettema T.J."/>
        </authorList>
    </citation>
    <scope>NUCLEOTIDE SEQUENCE</scope>
</reference>
<dbReference type="EMBL" id="LAZR01006338">
    <property type="protein sequence ID" value="KKM92891.1"/>
    <property type="molecule type" value="Genomic_DNA"/>
</dbReference>
<dbReference type="AlphaFoldDB" id="A0A0F9M0N5"/>
<keyword evidence="1" id="KW-1133">Transmembrane helix</keyword>
<comment type="caution">
    <text evidence="2">The sequence shown here is derived from an EMBL/GenBank/DDBJ whole genome shotgun (WGS) entry which is preliminary data.</text>
</comment>
<evidence type="ECO:0000313" key="2">
    <source>
        <dbReference type="EMBL" id="KKM92891.1"/>
    </source>
</evidence>
<keyword evidence="1" id="KW-0812">Transmembrane</keyword>
<sequence length="54" mass="6152">MVVIDLGLRINHPRALVVLCLVSLVFLTYTVLESGRALDDAIMELRYCTVCWTR</sequence>
<keyword evidence="1" id="KW-0472">Membrane</keyword>
<organism evidence="2">
    <name type="scientific">marine sediment metagenome</name>
    <dbReference type="NCBI Taxonomy" id="412755"/>
    <lineage>
        <taxon>unclassified sequences</taxon>
        <taxon>metagenomes</taxon>
        <taxon>ecological metagenomes</taxon>
    </lineage>
</organism>
<accession>A0A0F9M0N5</accession>
<proteinExistence type="predicted"/>
<feature type="transmembrane region" description="Helical" evidence="1">
    <location>
        <begin position="15"/>
        <end position="32"/>
    </location>
</feature>